<reference evidence="2" key="1">
    <citation type="submission" date="2021-01" db="EMBL/GenBank/DDBJ databases">
        <authorList>
            <person name="Corre E."/>
            <person name="Pelletier E."/>
            <person name="Niang G."/>
            <person name="Scheremetjew M."/>
            <person name="Finn R."/>
            <person name="Kale V."/>
            <person name="Holt S."/>
            <person name="Cochrane G."/>
            <person name="Meng A."/>
            <person name="Brown T."/>
            <person name="Cohen L."/>
        </authorList>
    </citation>
    <scope>NUCLEOTIDE SEQUENCE</scope>
    <source>
        <strain evidence="2">CCMP622</strain>
    </source>
</reference>
<feature type="transmembrane region" description="Helical" evidence="1">
    <location>
        <begin position="115"/>
        <end position="136"/>
    </location>
</feature>
<keyword evidence="1" id="KW-0812">Transmembrane</keyword>
<name>A0A7S2TNL7_9EUKA</name>
<keyword evidence="1" id="KW-1133">Transmembrane helix</keyword>
<proteinExistence type="predicted"/>
<feature type="transmembrane region" description="Helical" evidence="1">
    <location>
        <begin position="29"/>
        <end position="52"/>
    </location>
</feature>
<protein>
    <submittedName>
        <fullName evidence="2">Uncharacterized protein</fullName>
    </submittedName>
</protein>
<organism evidence="2">
    <name type="scientific">Lotharella oceanica</name>
    <dbReference type="NCBI Taxonomy" id="641309"/>
    <lineage>
        <taxon>Eukaryota</taxon>
        <taxon>Sar</taxon>
        <taxon>Rhizaria</taxon>
        <taxon>Cercozoa</taxon>
        <taxon>Chlorarachniophyceae</taxon>
        <taxon>Lotharella</taxon>
    </lineage>
</organism>
<evidence type="ECO:0000256" key="1">
    <source>
        <dbReference type="SAM" id="Phobius"/>
    </source>
</evidence>
<dbReference type="AlphaFoldDB" id="A0A7S2TNL7"/>
<evidence type="ECO:0000313" key="2">
    <source>
        <dbReference type="EMBL" id="CAD9757963.1"/>
    </source>
</evidence>
<sequence length="195" mass="22145">MVGMKLFLFDVDYIDVEDHAIRRSVYTAFLWLLLYPAGVGCVALVGSGIALLVRCMGMSNMGRPNDNVNDQFAQWLTCMAMAAFLLISSVQRFLHYVPYTRMLMETHHQAQARTLLAVHYFQIATQCVFAIVVYSMQFWNVSSFQILIFLVGIVILLVAVNLIDELVLLNDAHIHNACADAKRTKNKKTMDRAHR</sequence>
<dbReference type="EMBL" id="HBHP01011233">
    <property type="protein sequence ID" value="CAD9757963.1"/>
    <property type="molecule type" value="Transcribed_RNA"/>
</dbReference>
<gene>
    <name evidence="2" type="ORF">LSP00402_LOCUS6948</name>
</gene>
<keyword evidence="1" id="KW-0472">Membrane</keyword>
<accession>A0A7S2TNL7</accession>
<feature type="transmembrane region" description="Helical" evidence="1">
    <location>
        <begin position="72"/>
        <end position="94"/>
    </location>
</feature>
<feature type="transmembrane region" description="Helical" evidence="1">
    <location>
        <begin position="142"/>
        <end position="163"/>
    </location>
</feature>